<organism evidence="1 2">
    <name type="scientific">Nitrospirillum amazonense</name>
    <dbReference type="NCBI Taxonomy" id="28077"/>
    <lineage>
        <taxon>Bacteria</taxon>
        <taxon>Pseudomonadati</taxon>
        <taxon>Pseudomonadota</taxon>
        <taxon>Alphaproteobacteria</taxon>
        <taxon>Rhodospirillales</taxon>
        <taxon>Azospirillaceae</taxon>
        <taxon>Nitrospirillum</taxon>
    </lineage>
</organism>
<sequence length="31" mass="3304">MFVLASIRTISKVAKPLSEIKPNPMISGFGA</sequence>
<reference evidence="1 2" key="1">
    <citation type="submission" date="2019-06" db="EMBL/GenBank/DDBJ databases">
        <title>Genomic Encyclopedia of Type Strains, Phase IV (KMG-V): Genome sequencing to study the core and pangenomes of soil and plant-associated prokaryotes.</title>
        <authorList>
            <person name="Whitman W."/>
        </authorList>
    </citation>
    <scope>NUCLEOTIDE SEQUENCE [LARGE SCALE GENOMIC DNA]</scope>
    <source>
        <strain evidence="1 2">BR 12005</strain>
    </source>
</reference>
<dbReference type="EMBL" id="VITV01000002">
    <property type="protein sequence ID" value="TWB79738.1"/>
    <property type="molecule type" value="Genomic_DNA"/>
</dbReference>
<proteinExistence type="predicted"/>
<dbReference type="Proteomes" id="UP000320516">
    <property type="component" value="Unassembled WGS sequence"/>
</dbReference>
<evidence type="ECO:0000313" key="2">
    <source>
        <dbReference type="Proteomes" id="UP000320516"/>
    </source>
</evidence>
<comment type="caution">
    <text evidence="1">The sequence shown here is derived from an EMBL/GenBank/DDBJ whole genome shotgun (WGS) entry which is preliminary data.</text>
</comment>
<gene>
    <name evidence="1" type="ORF">FBZ87_102159</name>
</gene>
<evidence type="ECO:0000313" key="1">
    <source>
        <dbReference type="EMBL" id="TWB79738.1"/>
    </source>
</evidence>
<name>A0A560K8S0_9PROT</name>
<accession>A0A560K8S0</accession>
<dbReference type="AlphaFoldDB" id="A0A560K8S0"/>
<protein>
    <submittedName>
        <fullName evidence="1">Uncharacterized protein</fullName>
    </submittedName>
</protein>